<evidence type="ECO:0000256" key="1">
    <source>
        <dbReference type="ARBA" id="ARBA00022679"/>
    </source>
</evidence>
<keyword evidence="1" id="KW-0808">Transferase</keyword>
<evidence type="ECO:0000313" key="4">
    <source>
        <dbReference type="EMBL" id="WAJ70458.1"/>
    </source>
</evidence>
<dbReference type="Pfam" id="PF00583">
    <property type="entry name" value="Acetyltransf_1"/>
    <property type="match status" value="1"/>
</dbReference>
<dbReference type="Proteomes" id="UP001163726">
    <property type="component" value="Chromosome"/>
</dbReference>
<evidence type="ECO:0000256" key="2">
    <source>
        <dbReference type="ARBA" id="ARBA00023315"/>
    </source>
</evidence>
<dbReference type="Gene3D" id="3.40.630.30">
    <property type="match status" value="1"/>
</dbReference>
<gene>
    <name evidence="4" type="ORF">OLW01_01170</name>
</gene>
<accession>A0ABY7ALM9</accession>
<proteinExistence type="predicted"/>
<feature type="domain" description="N-acetyltransferase" evidence="3">
    <location>
        <begin position="1"/>
        <end position="110"/>
    </location>
</feature>
<dbReference type="EMBL" id="CP109965">
    <property type="protein sequence ID" value="WAJ70458.1"/>
    <property type="molecule type" value="Genomic_DNA"/>
</dbReference>
<keyword evidence="5" id="KW-1185">Reference proteome</keyword>
<keyword evidence="2" id="KW-0012">Acyltransferase</keyword>
<organism evidence="4 5">
    <name type="scientific">Catenovulum adriaticum</name>
    <dbReference type="NCBI Taxonomy" id="2984846"/>
    <lineage>
        <taxon>Bacteria</taxon>
        <taxon>Pseudomonadati</taxon>
        <taxon>Pseudomonadota</taxon>
        <taxon>Gammaproteobacteria</taxon>
        <taxon>Alteromonadales</taxon>
        <taxon>Alteromonadaceae</taxon>
        <taxon>Catenovulum</taxon>
    </lineage>
</organism>
<protein>
    <submittedName>
        <fullName evidence="4">GNAT family N-acetyltransferase</fullName>
    </submittedName>
</protein>
<evidence type="ECO:0000313" key="5">
    <source>
        <dbReference type="Proteomes" id="UP001163726"/>
    </source>
</evidence>
<name>A0ABY7ALM9_9ALTE</name>
<dbReference type="PANTHER" id="PTHR43420">
    <property type="entry name" value="ACETYLTRANSFERASE"/>
    <property type="match status" value="1"/>
</dbReference>
<sequence>MSDYTGWLAYWQNQAVGLLNAFEGFSTFYAKPLLNIHDLTVQPEHRGKGIAKALMQTAEQYAVKHHYCKLTLEVLDENQVAKKLYQSSGFKAYQLAENAGVAEFWEKPLS</sequence>
<evidence type="ECO:0000259" key="3">
    <source>
        <dbReference type="PROSITE" id="PS51186"/>
    </source>
</evidence>
<dbReference type="InterPro" id="IPR000182">
    <property type="entry name" value="GNAT_dom"/>
</dbReference>
<dbReference type="PROSITE" id="PS51186">
    <property type="entry name" value="GNAT"/>
    <property type="match status" value="1"/>
</dbReference>
<dbReference type="RefSeq" id="WP_268074810.1">
    <property type="nucleotide sequence ID" value="NZ_CP109965.1"/>
</dbReference>
<dbReference type="CDD" id="cd04301">
    <property type="entry name" value="NAT_SF"/>
    <property type="match status" value="1"/>
</dbReference>
<reference evidence="4" key="1">
    <citation type="submission" date="2022-10" db="EMBL/GenBank/DDBJ databases">
        <title>Catenovulum adriacola sp. nov. isolated in the Harbour of Susak.</title>
        <authorList>
            <person name="Schoch T."/>
            <person name="Reich S.J."/>
            <person name="Stoeferle S."/>
            <person name="Flaiz M."/>
            <person name="Kazda M."/>
            <person name="Riedel C.U."/>
            <person name="Duerre P."/>
        </authorList>
    </citation>
    <scope>NUCLEOTIDE SEQUENCE</scope>
    <source>
        <strain evidence="4">TS8</strain>
    </source>
</reference>
<dbReference type="InterPro" id="IPR050680">
    <property type="entry name" value="YpeA/RimI_acetyltransf"/>
</dbReference>
<dbReference type="InterPro" id="IPR016181">
    <property type="entry name" value="Acyl_CoA_acyltransferase"/>
</dbReference>
<dbReference type="SUPFAM" id="SSF55729">
    <property type="entry name" value="Acyl-CoA N-acyltransferases (Nat)"/>
    <property type="match status" value="1"/>
</dbReference>